<evidence type="ECO:0000313" key="3">
    <source>
        <dbReference type="Proteomes" id="UP000061432"/>
    </source>
</evidence>
<reference evidence="3" key="2">
    <citation type="submission" date="2015-01" db="EMBL/GenBank/DDBJ databases">
        <title>Complete genome sequence of Methylobacterium aquaticum strain 22A.</title>
        <authorList>
            <person name="Tani A."/>
            <person name="Ogura Y."/>
            <person name="Hayashi T."/>
        </authorList>
    </citation>
    <scope>NUCLEOTIDE SEQUENCE [LARGE SCALE GENOMIC DNA]</scope>
    <source>
        <strain evidence="3">MA-22A</strain>
    </source>
</reference>
<organism evidence="2 3">
    <name type="scientific">Methylobacterium aquaticum</name>
    <dbReference type="NCBI Taxonomy" id="270351"/>
    <lineage>
        <taxon>Bacteria</taxon>
        <taxon>Pseudomonadati</taxon>
        <taxon>Pseudomonadota</taxon>
        <taxon>Alphaproteobacteria</taxon>
        <taxon>Hyphomicrobiales</taxon>
        <taxon>Methylobacteriaceae</taxon>
        <taxon>Methylobacterium</taxon>
    </lineage>
</organism>
<feature type="region of interest" description="Disordered" evidence="1">
    <location>
        <begin position="632"/>
        <end position="762"/>
    </location>
</feature>
<accession>A0A1Y0ZC64</accession>
<evidence type="ECO:0000256" key="1">
    <source>
        <dbReference type="SAM" id="MobiDB-lite"/>
    </source>
</evidence>
<feature type="region of interest" description="Disordered" evidence="1">
    <location>
        <begin position="782"/>
        <end position="825"/>
    </location>
</feature>
<evidence type="ECO:0000313" key="2">
    <source>
        <dbReference type="EMBL" id="BAR47201.1"/>
    </source>
</evidence>
<proteinExistence type="predicted"/>
<dbReference type="EMBL" id="AP014704">
    <property type="protein sequence ID" value="BAR47201.1"/>
    <property type="molecule type" value="Genomic_DNA"/>
</dbReference>
<feature type="compositionally biased region" description="Basic and acidic residues" evidence="1">
    <location>
        <begin position="68"/>
        <end position="99"/>
    </location>
</feature>
<dbReference type="KEGG" id="maqu:Maq22A_c28475"/>
<sequence>MAEPGQRQQDGRDGGGEEARGPHLHHSEGLAEADVEGDRRLLELLVGVERHRQIDPDRADAGVVAEPQARRDADALVEIRQRPGERRAGIDEGHDADRVGDLDPALDGALEQRAPADRQLVGADRPDGAVGVAADRAAAAGKEAQRGRHVGEVGAADRAEAEARGEDVAARVVERVVDRALRLGEEQVRAVAETRIGRERGGDAKPLRRVEEAVGRIVGDAGIQADEAVIDTAQRVPVRAEAAVEPDLGRERVGEAAPDRHRAAGGVAEIGLLHLAADEGAGEQVVAGAEQGGLDEGGGEPAAQPVGLDARELAAPGVIVGAEPEIGQVGVDPQGLAAAEQVAVGPVGAHARPVDGGVARRDADDVARPLRHVDEDRQRAVGVERRALAHPHAAQRLDARDRAADVGQRLRRIGIARLGVDERAHHRRIDGLGAPHRHGADRRLGAWIDHEAHVHDVGGIVDHRLAAQHLGEGVAVAAEGIDHGRLAGQHRGGAGRHLAVDAGQALRHRPGAEGQAGRIEHRDPAQVVERTLVDRDPHRHEAAVARGLGGPHGGARRRVAAQHHVLDAEGRRAGIVAEARERIDEARRVGLGPAQQALTVGRRVVAQAVEARRVLERLEQVLVLDALEADGIGQGGRARGRRRLLGAEQPEQVEGPGGLRRPEAERERDPHRSGATQFATIPGRALPQSATTFDPTPHAPRPCCRRRPTGRCRKKPTSRPRRARLKTHPLNATIGRSTPPKRGLPQGLPAATTTHEGRGNSCPNRVRCRTRSWDKLEHSCVRGEEAGPGSGVPAVIAGAPTRGEDGRIADARGARSRPPPGRPAR</sequence>
<feature type="region of interest" description="Disordered" evidence="1">
    <location>
        <begin position="52"/>
        <end position="99"/>
    </location>
</feature>
<dbReference type="AlphaFoldDB" id="A0A1Y0ZC64"/>
<protein>
    <submittedName>
        <fullName evidence="2">Uncharacterized protein</fullName>
    </submittedName>
</protein>
<gene>
    <name evidence="2" type="ORF">Maq22A_c28475</name>
</gene>
<reference evidence="2 3" key="1">
    <citation type="journal article" date="2015" name="Genome Announc.">
        <title>Complete Genome Sequence of Methylobacterium aquaticum Strain 22A, Isolated from Racomitrium japonicum Moss.</title>
        <authorList>
            <person name="Tani A."/>
            <person name="Ogura Y."/>
            <person name="Hayashi T."/>
            <person name="Kimbara K."/>
        </authorList>
    </citation>
    <scope>NUCLEOTIDE SEQUENCE [LARGE SCALE GENOMIC DNA]</scope>
    <source>
        <strain evidence="2 3">MA-22A</strain>
    </source>
</reference>
<name>A0A1Y0ZC64_9HYPH</name>
<feature type="compositionally biased region" description="Basic residues" evidence="1">
    <location>
        <begin position="703"/>
        <end position="727"/>
    </location>
</feature>
<feature type="compositionally biased region" description="Basic and acidic residues" evidence="1">
    <location>
        <begin position="660"/>
        <end position="672"/>
    </location>
</feature>
<feature type="compositionally biased region" description="Basic and acidic residues" evidence="1">
    <location>
        <begin position="802"/>
        <end position="813"/>
    </location>
</feature>
<dbReference type="Proteomes" id="UP000061432">
    <property type="component" value="Chromosome"/>
</dbReference>
<dbReference type="STRING" id="270351.Maq22A_c28475"/>
<feature type="compositionally biased region" description="Basic and acidic residues" evidence="1">
    <location>
        <begin position="9"/>
        <end position="29"/>
    </location>
</feature>
<feature type="region of interest" description="Disordered" evidence="1">
    <location>
        <begin position="1"/>
        <end position="36"/>
    </location>
</feature>